<evidence type="ECO:0000256" key="15">
    <source>
        <dbReference type="ARBA" id="ARBA00023136"/>
    </source>
</evidence>
<proteinExistence type="inferred from homology"/>
<evidence type="ECO:0000256" key="18">
    <source>
        <dbReference type="ARBA" id="ARBA00074857"/>
    </source>
</evidence>
<dbReference type="PROSITE" id="PS50089">
    <property type="entry name" value="ZF_RING_2"/>
    <property type="match status" value="1"/>
</dbReference>
<dbReference type="PANTHER" id="PTHR32261">
    <property type="entry name" value="CALCIUM HOMEOSTASIS MODULATOR PROTEIN"/>
    <property type="match status" value="1"/>
</dbReference>
<gene>
    <name evidence="22" type="ORF">AKAME5_001281100</name>
</gene>
<dbReference type="SMART" id="SM00744">
    <property type="entry name" value="RINGv"/>
    <property type="match status" value="1"/>
</dbReference>
<dbReference type="Gene3D" id="3.30.40.10">
    <property type="entry name" value="Zinc/RING finger domain, C3HC4 (zinc finger)"/>
    <property type="match status" value="1"/>
</dbReference>
<dbReference type="GO" id="GO:1904669">
    <property type="term" value="P:ATP export"/>
    <property type="evidence" value="ECO:0007669"/>
    <property type="project" value="UniProtKB-ARBA"/>
</dbReference>
<dbReference type="CDD" id="cd16676">
    <property type="entry name" value="RING-H2_RNF122"/>
    <property type="match status" value="1"/>
</dbReference>
<keyword evidence="10" id="KW-0256">Endoplasmic reticulum</keyword>
<evidence type="ECO:0000256" key="5">
    <source>
        <dbReference type="ARBA" id="ARBA00008497"/>
    </source>
</evidence>
<evidence type="ECO:0000256" key="8">
    <source>
        <dbReference type="ARBA" id="ARBA00022723"/>
    </source>
</evidence>
<evidence type="ECO:0000256" key="14">
    <source>
        <dbReference type="ARBA" id="ARBA00023065"/>
    </source>
</evidence>
<evidence type="ECO:0000256" key="4">
    <source>
        <dbReference type="ARBA" id="ARBA00004555"/>
    </source>
</evidence>
<dbReference type="GO" id="GO:0005886">
    <property type="term" value="C:plasma membrane"/>
    <property type="evidence" value="ECO:0007669"/>
    <property type="project" value="TreeGrafter"/>
</dbReference>
<keyword evidence="12 20" id="KW-1133">Transmembrane helix</keyword>
<keyword evidence="6" id="KW-0813">Transport</keyword>
<sequence length="302" mass="35019">MTFTAFLIRAIRPCFTQAAFLKTKYWSHYIDIERKMFDETCKEHAKSFAKVCIHQYFESISGEMRSFHHHCSSKDDSDDEDEDKKRSDEDKLLGIRAQDDMNKVLWNWHTCKPPLALRKDQIDAGNEHMRSPVTGLNLLLLPWESYFMQPFQWCNGCLCGLGFQRSEHYCSMTSDIYHLPLNVYVIVLGIGLFVFMLSLIFCCYLFRLKQQGTREQFSYNEVVLKGASKKLSLLGQTCAVCLEEFRTRDELGVCPCSHAFHKKCLLKWLEIRSVCPMCNKPILRLHTDAPQGAEGPMDPEEV</sequence>
<keyword evidence="11" id="KW-0862">Zinc</keyword>
<evidence type="ECO:0000256" key="6">
    <source>
        <dbReference type="ARBA" id="ARBA00022448"/>
    </source>
</evidence>
<evidence type="ECO:0000256" key="1">
    <source>
        <dbReference type="ARBA" id="ARBA00004141"/>
    </source>
</evidence>
<keyword evidence="9 19" id="KW-0863">Zinc-finger</keyword>
<keyword evidence="8" id="KW-0479">Metal-binding</keyword>
<evidence type="ECO:0000256" key="2">
    <source>
        <dbReference type="ARBA" id="ARBA00004167"/>
    </source>
</evidence>
<dbReference type="EMBL" id="BRZM01000043">
    <property type="protein sequence ID" value="GLD60952.1"/>
    <property type="molecule type" value="Genomic_DNA"/>
</dbReference>
<dbReference type="InterPro" id="IPR029569">
    <property type="entry name" value="CALHM"/>
</dbReference>
<keyword evidence="14" id="KW-0406">Ion transport</keyword>
<accession>A0AAD3MWA8</accession>
<evidence type="ECO:0000256" key="16">
    <source>
        <dbReference type="ARBA" id="ARBA00023303"/>
    </source>
</evidence>
<reference evidence="22" key="1">
    <citation type="submission" date="2022-08" db="EMBL/GenBank/DDBJ databases">
        <title>Genome sequencing of akame (Lates japonicus).</title>
        <authorList>
            <person name="Hashiguchi Y."/>
            <person name="Takahashi H."/>
        </authorList>
    </citation>
    <scope>NUCLEOTIDE SEQUENCE</scope>
    <source>
        <strain evidence="22">Kochi</strain>
    </source>
</reference>
<dbReference type="PANTHER" id="PTHR32261:SF2">
    <property type="entry name" value="CALCIUM HOMEOSTASIS MODULATOR PROTEIN 1"/>
    <property type="match status" value="1"/>
</dbReference>
<evidence type="ECO:0000256" key="11">
    <source>
        <dbReference type="ARBA" id="ARBA00022833"/>
    </source>
</evidence>
<dbReference type="GO" id="GO:0005261">
    <property type="term" value="F:monoatomic cation channel activity"/>
    <property type="evidence" value="ECO:0007669"/>
    <property type="project" value="TreeGrafter"/>
</dbReference>
<feature type="domain" description="RING-type" evidence="21">
    <location>
        <begin position="238"/>
        <end position="279"/>
    </location>
</feature>
<dbReference type="InterPro" id="IPR013083">
    <property type="entry name" value="Znf_RING/FYVE/PHD"/>
</dbReference>
<comment type="function">
    <text evidence="17">May induce necrosis and apoptosis. May play a role in cell viability.</text>
</comment>
<keyword evidence="16" id="KW-0407">Ion channel</keyword>
<feature type="transmembrane region" description="Helical" evidence="20">
    <location>
        <begin position="181"/>
        <end position="206"/>
    </location>
</feature>
<keyword evidence="7 20" id="KW-0812">Transmembrane</keyword>
<evidence type="ECO:0000256" key="7">
    <source>
        <dbReference type="ARBA" id="ARBA00022692"/>
    </source>
</evidence>
<evidence type="ECO:0000256" key="17">
    <source>
        <dbReference type="ARBA" id="ARBA00057276"/>
    </source>
</evidence>
<evidence type="ECO:0000256" key="9">
    <source>
        <dbReference type="ARBA" id="ARBA00022771"/>
    </source>
</evidence>
<comment type="subcellular location">
    <subcellularLocation>
        <location evidence="3">Endoplasmic reticulum</location>
    </subcellularLocation>
    <subcellularLocation>
        <location evidence="4">Golgi apparatus</location>
    </subcellularLocation>
    <subcellularLocation>
        <location evidence="1">Membrane</location>
        <topology evidence="1">Multi-pass membrane protein</topology>
    </subcellularLocation>
    <subcellularLocation>
        <location evidence="2">Membrane</location>
        <topology evidence="2">Single-pass membrane protein</topology>
    </subcellularLocation>
</comment>
<comment type="similarity">
    <text evidence="5">Belongs to the CALHM family.</text>
</comment>
<keyword evidence="23" id="KW-1185">Reference proteome</keyword>
<name>A0AAD3MWA8_LATJO</name>
<evidence type="ECO:0000256" key="10">
    <source>
        <dbReference type="ARBA" id="ARBA00022824"/>
    </source>
</evidence>
<dbReference type="GO" id="GO:0005794">
    <property type="term" value="C:Golgi apparatus"/>
    <property type="evidence" value="ECO:0007669"/>
    <property type="project" value="UniProtKB-SubCell"/>
</dbReference>
<dbReference type="InterPro" id="IPR011016">
    <property type="entry name" value="Znf_RING-CH"/>
</dbReference>
<evidence type="ECO:0000256" key="20">
    <source>
        <dbReference type="SAM" id="Phobius"/>
    </source>
</evidence>
<evidence type="ECO:0000256" key="13">
    <source>
        <dbReference type="ARBA" id="ARBA00023034"/>
    </source>
</evidence>
<evidence type="ECO:0000256" key="3">
    <source>
        <dbReference type="ARBA" id="ARBA00004240"/>
    </source>
</evidence>
<protein>
    <recommendedName>
        <fullName evidence="18">RING finger protein 122</fullName>
    </recommendedName>
</protein>
<dbReference type="Proteomes" id="UP001279410">
    <property type="component" value="Unassembled WGS sequence"/>
</dbReference>
<dbReference type="Pfam" id="PF14798">
    <property type="entry name" value="Ca_hom_mod"/>
    <property type="match status" value="1"/>
</dbReference>
<evidence type="ECO:0000313" key="22">
    <source>
        <dbReference type="EMBL" id="GLD60952.1"/>
    </source>
</evidence>
<dbReference type="GO" id="GO:0008270">
    <property type="term" value="F:zinc ion binding"/>
    <property type="evidence" value="ECO:0007669"/>
    <property type="project" value="UniProtKB-KW"/>
</dbReference>
<evidence type="ECO:0000256" key="12">
    <source>
        <dbReference type="ARBA" id="ARBA00022989"/>
    </source>
</evidence>
<keyword evidence="13" id="KW-0333">Golgi apparatus</keyword>
<dbReference type="SMART" id="SM00184">
    <property type="entry name" value="RING"/>
    <property type="match status" value="1"/>
</dbReference>
<dbReference type="GO" id="GO:0005783">
    <property type="term" value="C:endoplasmic reticulum"/>
    <property type="evidence" value="ECO:0007669"/>
    <property type="project" value="UniProtKB-SubCell"/>
</dbReference>
<comment type="caution">
    <text evidence="22">The sequence shown here is derived from an EMBL/GenBank/DDBJ whole genome shotgun (WGS) entry which is preliminary data.</text>
</comment>
<dbReference type="Pfam" id="PF13639">
    <property type="entry name" value="zf-RING_2"/>
    <property type="match status" value="1"/>
</dbReference>
<dbReference type="SUPFAM" id="SSF57850">
    <property type="entry name" value="RING/U-box"/>
    <property type="match status" value="1"/>
</dbReference>
<dbReference type="InterPro" id="IPR001841">
    <property type="entry name" value="Znf_RING"/>
</dbReference>
<evidence type="ECO:0000313" key="23">
    <source>
        <dbReference type="Proteomes" id="UP001279410"/>
    </source>
</evidence>
<evidence type="ECO:0000259" key="21">
    <source>
        <dbReference type="PROSITE" id="PS50089"/>
    </source>
</evidence>
<dbReference type="AlphaFoldDB" id="A0AAD3MWA8"/>
<evidence type="ECO:0000256" key="19">
    <source>
        <dbReference type="PROSITE-ProRule" id="PRU00175"/>
    </source>
</evidence>
<keyword evidence="15 20" id="KW-0472">Membrane</keyword>
<organism evidence="22 23">
    <name type="scientific">Lates japonicus</name>
    <name type="common">Japanese lates</name>
    <dbReference type="NCBI Taxonomy" id="270547"/>
    <lineage>
        <taxon>Eukaryota</taxon>
        <taxon>Metazoa</taxon>
        <taxon>Chordata</taxon>
        <taxon>Craniata</taxon>
        <taxon>Vertebrata</taxon>
        <taxon>Euteleostomi</taxon>
        <taxon>Actinopterygii</taxon>
        <taxon>Neopterygii</taxon>
        <taxon>Teleostei</taxon>
        <taxon>Neoteleostei</taxon>
        <taxon>Acanthomorphata</taxon>
        <taxon>Carangaria</taxon>
        <taxon>Carangaria incertae sedis</taxon>
        <taxon>Centropomidae</taxon>
        <taxon>Lates</taxon>
    </lineage>
</organism>
<dbReference type="FunFam" id="3.30.40.10:FF:000423">
    <property type="entry name" value="Ring finger protein 122"/>
    <property type="match status" value="1"/>
</dbReference>